<accession>A0A0C2X636</accession>
<organism evidence="3 4">
    <name type="scientific">Amanita muscaria (strain Koide BX008)</name>
    <dbReference type="NCBI Taxonomy" id="946122"/>
    <lineage>
        <taxon>Eukaryota</taxon>
        <taxon>Fungi</taxon>
        <taxon>Dikarya</taxon>
        <taxon>Basidiomycota</taxon>
        <taxon>Agaricomycotina</taxon>
        <taxon>Agaricomycetes</taxon>
        <taxon>Agaricomycetidae</taxon>
        <taxon>Agaricales</taxon>
        <taxon>Pluteineae</taxon>
        <taxon>Amanitaceae</taxon>
        <taxon>Amanita</taxon>
    </lineage>
</organism>
<feature type="non-terminal residue" evidence="3">
    <location>
        <position position="81"/>
    </location>
</feature>
<evidence type="ECO:0000256" key="2">
    <source>
        <dbReference type="SAM" id="Phobius"/>
    </source>
</evidence>
<dbReference type="HOGENOM" id="CLU_2580165_0_0_1"/>
<dbReference type="Proteomes" id="UP000054549">
    <property type="component" value="Unassembled WGS sequence"/>
</dbReference>
<dbReference type="EMBL" id="KN818247">
    <property type="protein sequence ID" value="KIL64736.1"/>
    <property type="molecule type" value="Genomic_DNA"/>
</dbReference>
<evidence type="ECO:0000313" key="3">
    <source>
        <dbReference type="EMBL" id="KIL64736.1"/>
    </source>
</evidence>
<keyword evidence="2" id="KW-0472">Membrane</keyword>
<gene>
    <name evidence="3" type="ORF">M378DRAFT_162872</name>
</gene>
<feature type="transmembrane region" description="Helical" evidence="2">
    <location>
        <begin position="6"/>
        <end position="29"/>
    </location>
</feature>
<sequence length="81" mass="8764">MGLTAAVVSGICLLCILLLFVFVSGCGRYEKEKGLKKRIAAPPDPILPRRYSPTLVEGRPPPPAYTREPVIYPTASGVQHS</sequence>
<evidence type="ECO:0000313" key="4">
    <source>
        <dbReference type="Proteomes" id="UP000054549"/>
    </source>
</evidence>
<keyword evidence="4" id="KW-1185">Reference proteome</keyword>
<keyword evidence="2" id="KW-0812">Transmembrane</keyword>
<proteinExistence type="predicted"/>
<dbReference type="InParanoid" id="A0A0C2X636"/>
<name>A0A0C2X636_AMAMK</name>
<evidence type="ECO:0000256" key="1">
    <source>
        <dbReference type="SAM" id="MobiDB-lite"/>
    </source>
</evidence>
<dbReference type="AlphaFoldDB" id="A0A0C2X636"/>
<reference evidence="3 4" key="1">
    <citation type="submission" date="2014-04" db="EMBL/GenBank/DDBJ databases">
        <title>Evolutionary Origins and Diversification of the Mycorrhizal Mutualists.</title>
        <authorList>
            <consortium name="DOE Joint Genome Institute"/>
            <consortium name="Mycorrhizal Genomics Consortium"/>
            <person name="Kohler A."/>
            <person name="Kuo A."/>
            <person name="Nagy L.G."/>
            <person name="Floudas D."/>
            <person name="Copeland A."/>
            <person name="Barry K.W."/>
            <person name="Cichocki N."/>
            <person name="Veneault-Fourrey C."/>
            <person name="LaButti K."/>
            <person name="Lindquist E.A."/>
            <person name="Lipzen A."/>
            <person name="Lundell T."/>
            <person name="Morin E."/>
            <person name="Murat C."/>
            <person name="Riley R."/>
            <person name="Ohm R."/>
            <person name="Sun H."/>
            <person name="Tunlid A."/>
            <person name="Henrissat B."/>
            <person name="Grigoriev I.V."/>
            <person name="Hibbett D.S."/>
            <person name="Martin F."/>
        </authorList>
    </citation>
    <scope>NUCLEOTIDE SEQUENCE [LARGE SCALE GENOMIC DNA]</scope>
    <source>
        <strain evidence="3 4">Koide BX008</strain>
    </source>
</reference>
<keyword evidence="2" id="KW-1133">Transmembrane helix</keyword>
<protein>
    <submittedName>
        <fullName evidence="3">Uncharacterized protein</fullName>
    </submittedName>
</protein>
<feature type="region of interest" description="Disordered" evidence="1">
    <location>
        <begin position="50"/>
        <end position="81"/>
    </location>
</feature>